<keyword evidence="5" id="KW-0812">Transmembrane</keyword>
<keyword evidence="8" id="KW-1185">Reference proteome</keyword>
<dbReference type="PANTHER" id="PTHR32089:SF112">
    <property type="entry name" value="LYSOZYME-LIKE PROTEIN-RELATED"/>
    <property type="match status" value="1"/>
</dbReference>
<dbReference type="Proteomes" id="UP000010793">
    <property type="component" value="Chromosome"/>
</dbReference>
<feature type="transmembrane region" description="Helical" evidence="5">
    <location>
        <begin position="6"/>
        <end position="26"/>
    </location>
</feature>
<keyword evidence="5" id="KW-0472">Membrane</keyword>
<comment type="similarity">
    <text evidence="2">Belongs to the methyl-accepting chemotaxis (MCP) protein family.</text>
</comment>
<evidence type="ECO:0000259" key="6">
    <source>
        <dbReference type="PROSITE" id="PS50111"/>
    </source>
</evidence>
<evidence type="ECO:0000313" key="7">
    <source>
        <dbReference type="EMBL" id="AGA66874.1"/>
    </source>
</evidence>
<evidence type="ECO:0000313" key="8">
    <source>
        <dbReference type="Proteomes" id="UP000010793"/>
    </source>
</evidence>
<dbReference type="InterPro" id="IPR004090">
    <property type="entry name" value="Chemotax_Me-accpt_rcpt"/>
</dbReference>
<protein>
    <submittedName>
        <fullName evidence="7">Methyl-accepting chemotaxis sensory transducer</fullName>
    </submittedName>
</protein>
<dbReference type="GO" id="GO:0007165">
    <property type="term" value="P:signal transduction"/>
    <property type="evidence" value="ECO:0007669"/>
    <property type="project" value="UniProtKB-KW"/>
</dbReference>
<evidence type="ECO:0000256" key="3">
    <source>
        <dbReference type="PROSITE-ProRule" id="PRU00284"/>
    </source>
</evidence>
<evidence type="ECO:0000256" key="2">
    <source>
        <dbReference type="ARBA" id="ARBA00029447"/>
    </source>
</evidence>
<dbReference type="PRINTS" id="PR00260">
    <property type="entry name" value="CHEMTRNSDUCR"/>
</dbReference>
<keyword evidence="1 3" id="KW-0807">Transducer</keyword>
<dbReference type="SUPFAM" id="SSF58104">
    <property type="entry name" value="Methyl-accepting chemotaxis protein (MCP) signaling domain"/>
    <property type="match status" value="2"/>
</dbReference>
<gene>
    <name evidence="7" type="ORF">BPP43_08395</name>
</gene>
<dbReference type="PROSITE" id="PS50111">
    <property type="entry name" value="CHEMOTAXIS_TRANSDUC_2"/>
    <property type="match status" value="1"/>
</dbReference>
<name>A0A3B6VP69_BRAPL</name>
<proteinExistence type="inferred from homology"/>
<dbReference type="Pfam" id="PF00015">
    <property type="entry name" value="MCPsignal"/>
    <property type="match status" value="1"/>
</dbReference>
<feature type="transmembrane region" description="Helical" evidence="5">
    <location>
        <begin position="302"/>
        <end position="326"/>
    </location>
</feature>
<evidence type="ECO:0000256" key="4">
    <source>
        <dbReference type="SAM" id="Coils"/>
    </source>
</evidence>
<dbReference type="GO" id="GO:0004888">
    <property type="term" value="F:transmembrane signaling receptor activity"/>
    <property type="evidence" value="ECO:0007669"/>
    <property type="project" value="InterPro"/>
</dbReference>
<dbReference type="InterPro" id="IPR004089">
    <property type="entry name" value="MCPsignal_dom"/>
</dbReference>
<feature type="coiled-coil region" evidence="4">
    <location>
        <begin position="404"/>
        <end position="431"/>
    </location>
</feature>
<dbReference type="EMBL" id="CP002873">
    <property type="protein sequence ID" value="AGA66874.1"/>
    <property type="molecule type" value="Genomic_DNA"/>
</dbReference>
<keyword evidence="5" id="KW-1133">Transmembrane helix</keyword>
<dbReference type="SMART" id="SM00283">
    <property type="entry name" value="MA"/>
    <property type="match status" value="1"/>
</dbReference>
<dbReference type="GO" id="GO:0016020">
    <property type="term" value="C:membrane"/>
    <property type="evidence" value="ECO:0007669"/>
    <property type="project" value="InterPro"/>
</dbReference>
<sequence>MSIRLRITLMIFAVMAFVAISSNFLSSNLNIETFYKVIDDNMNNNFKIIANSFENKFYSSLEEVNKLSYKSALTFNTIDRRTDTYLTDNASNFLMENINESNPYINRVLSILFIPNYTLGFNELPKSYNIDTKTTNFTIITNDVNGVWSNLNTYSPTDVYYKTFLSSMFNRTLFNISKTIVENNTIIGVANIALFFDYTNTSEIKNIFDIDSSELLLINKNDLTIINSKDNRLNKSKLDIIYPVYYQLLNSNLAKDEIVTENVNIYGKDYRVYIKSISDVLNVAMLIPNSYYKSQISYMNRAIVYTIIMVFVISAIIIGFFIKLIFSSLTRISDIVGDSIDNKDLSVDIPELSGGDEVSEITRWMGILSGNFQATIANIKKIISISKKQSDRFTNQISSNSDIINNINESIENIKTNINEELNNLEIVENSNKNILEYIDINSNSIDEIDRDTKELQEKIIKEGDSIEQISVSVEQMSKTIEGIDNIIFNASNKAKDLHIASMKSKEKMQATSTATSDLRNALGFISNFVSSIRNIAHQTNLLAMNAAIEAAHAGKYSSGFAVVAEEIRKLSEVSNEQADNANKILQSIEEKIIVTSNDLTESTTQFDILARDVQEVTEIMGSVHNSSVEQLKAINEIVNSITTISTSSDNIKKQYINVASKLGDIKNNINTLNTLSVSASKSMAKLRTTSNAIYENIDKIYSNSNELSTYANTMTRFANDNNKILTDLNDEISRYTINTKSSSATTTQRVRGISLIILKDFVREKFGEDGYQKWLTAMEPASSLIFKNDISIKEWYPFMAGFHNPHKLVCDLFYDGDNAGIRDIAEYHYNRLIPKYFNIILLFVPRYYILRYVAEVIFKEIHDPVRIEVIKSRKRLLVAHMKNFTGNPEILELSLMAWSSLLLGSITHVKSSLEITKSIKDGELYTEFVLKW</sequence>
<dbReference type="AlphaFoldDB" id="A0A3B6VP69"/>
<reference evidence="7 8" key="1">
    <citation type="journal article" date="2013" name="Genome Announc.">
        <title>Complete Genome Sequence of the Porcine Strain Brachyspira pilosicoli P43/6/78(T.).</title>
        <authorList>
            <person name="Lin C."/>
            <person name="den Bakker H.C."/>
            <person name="Suzuki H."/>
            <person name="Lefebure T."/>
            <person name="Ponnala L."/>
            <person name="Sun Q."/>
            <person name="Stanhope M.J."/>
            <person name="Wiedmann M."/>
            <person name="Duhamel G.E."/>
        </authorList>
    </citation>
    <scope>NUCLEOTIDE SEQUENCE [LARGE SCALE GENOMIC DNA]</scope>
    <source>
        <strain evidence="7 8">P43/6/78</strain>
    </source>
</reference>
<dbReference type="PANTHER" id="PTHR32089">
    <property type="entry name" value="METHYL-ACCEPTING CHEMOTAXIS PROTEIN MCPB"/>
    <property type="match status" value="1"/>
</dbReference>
<keyword evidence="4" id="KW-0175">Coiled coil</keyword>
<dbReference type="GO" id="GO:0006935">
    <property type="term" value="P:chemotaxis"/>
    <property type="evidence" value="ECO:0007669"/>
    <property type="project" value="InterPro"/>
</dbReference>
<accession>A0A3B6VP69</accession>
<dbReference type="RefSeq" id="WP_015274639.1">
    <property type="nucleotide sequence ID" value="NC_019908.1"/>
</dbReference>
<dbReference type="Gene3D" id="6.10.340.10">
    <property type="match status" value="1"/>
</dbReference>
<feature type="domain" description="Methyl-accepting transducer" evidence="6">
    <location>
        <begin position="438"/>
        <end position="660"/>
    </location>
</feature>
<dbReference type="Gene3D" id="1.10.287.950">
    <property type="entry name" value="Methyl-accepting chemotaxis protein"/>
    <property type="match status" value="1"/>
</dbReference>
<evidence type="ECO:0000256" key="5">
    <source>
        <dbReference type="SAM" id="Phobius"/>
    </source>
</evidence>
<evidence type="ECO:0000256" key="1">
    <source>
        <dbReference type="ARBA" id="ARBA00023224"/>
    </source>
</evidence>
<organism evidence="7 8">
    <name type="scientific">Brachyspira pilosicoli P43/6/78</name>
    <dbReference type="NCBI Taxonomy" id="1042417"/>
    <lineage>
        <taxon>Bacteria</taxon>
        <taxon>Pseudomonadati</taxon>
        <taxon>Spirochaetota</taxon>
        <taxon>Spirochaetia</taxon>
        <taxon>Brachyspirales</taxon>
        <taxon>Brachyspiraceae</taxon>
        <taxon>Brachyspira</taxon>
    </lineage>
</organism>
<dbReference type="KEGG" id="bpip:BPP43_08395"/>